<name>A0ABX1MKQ1_9RHOO</name>
<dbReference type="Proteomes" id="UP000652074">
    <property type="component" value="Unassembled WGS sequence"/>
</dbReference>
<proteinExistence type="predicted"/>
<gene>
    <name evidence="1" type="ORF">GPA26_04385</name>
</gene>
<evidence type="ECO:0008006" key="3">
    <source>
        <dbReference type="Google" id="ProtNLM"/>
    </source>
</evidence>
<sequence length="127" mass="14102">MAFMLKIQWDIKAGREADFRANQAALCKVMLEHPGVICYHADYPSPRVSQWTEIYATDAAFEAHLANEKGKAPLATLIDACDKITCQCWGNPDARSKEILVGFGTTYHETAENAFVLNPRADKDSPV</sequence>
<evidence type="ECO:0000313" key="2">
    <source>
        <dbReference type="Proteomes" id="UP000652074"/>
    </source>
</evidence>
<organism evidence="1 2">
    <name type="scientific">Aromatoleum petrolei</name>
    <dbReference type="NCBI Taxonomy" id="76116"/>
    <lineage>
        <taxon>Bacteria</taxon>
        <taxon>Pseudomonadati</taxon>
        <taxon>Pseudomonadota</taxon>
        <taxon>Betaproteobacteria</taxon>
        <taxon>Rhodocyclales</taxon>
        <taxon>Rhodocyclaceae</taxon>
        <taxon>Aromatoleum</taxon>
    </lineage>
</organism>
<evidence type="ECO:0000313" key="1">
    <source>
        <dbReference type="EMBL" id="NMF87715.1"/>
    </source>
</evidence>
<dbReference type="Gene3D" id="3.30.70.100">
    <property type="match status" value="1"/>
</dbReference>
<accession>A0ABX1MKQ1</accession>
<dbReference type="InterPro" id="IPR011008">
    <property type="entry name" value="Dimeric_a/b-barrel"/>
</dbReference>
<protein>
    <recommendedName>
        <fullName evidence="3">ABM domain-containing protein</fullName>
    </recommendedName>
</protein>
<dbReference type="SUPFAM" id="SSF54909">
    <property type="entry name" value="Dimeric alpha+beta barrel"/>
    <property type="match status" value="1"/>
</dbReference>
<dbReference type="RefSeq" id="WP_169205156.1">
    <property type="nucleotide sequence ID" value="NZ_CP059560.1"/>
</dbReference>
<keyword evidence="2" id="KW-1185">Reference proteome</keyword>
<dbReference type="EMBL" id="WTVR01000006">
    <property type="protein sequence ID" value="NMF87715.1"/>
    <property type="molecule type" value="Genomic_DNA"/>
</dbReference>
<reference evidence="1 2" key="1">
    <citation type="submission" date="2019-12" db="EMBL/GenBank/DDBJ databases">
        <title>Comparative genomics gives insights into the taxonomy of the Azoarcus-Aromatoleum group and reveals separate origins of nif in the plant-associated Azoarcus and non-plant-associated Aromatoleum sub-groups.</title>
        <authorList>
            <person name="Lafos M."/>
            <person name="Maluk M."/>
            <person name="Batista M."/>
            <person name="Junghare M."/>
            <person name="Carmona M."/>
            <person name="Faoro H."/>
            <person name="Cruz L.M."/>
            <person name="Battistoni F."/>
            <person name="De Souza E."/>
            <person name="Pedrosa F."/>
            <person name="Chen W.-M."/>
            <person name="Poole P.S."/>
            <person name="Dixon R.A."/>
            <person name="James E.K."/>
        </authorList>
    </citation>
    <scope>NUCLEOTIDE SEQUENCE [LARGE SCALE GENOMIC DNA]</scope>
    <source>
        <strain evidence="1 2">ToN1</strain>
    </source>
</reference>
<comment type="caution">
    <text evidence="1">The sequence shown here is derived from an EMBL/GenBank/DDBJ whole genome shotgun (WGS) entry which is preliminary data.</text>
</comment>